<gene>
    <name evidence="1" type="ORF">S06H3_64670</name>
</gene>
<comment type="caution">
    <text evidence="1">The sequence shown here is derived from an EMBL/GenBank/DDBJ whole genome shotgun (WGS) entry which is preliminary data.</text>
</comment>
<dbReference type="EMBL" id="BARV01043274">
    <property type="protein sequence ID" value="GAI55423.1"/>
    <property type="molecule type" value="Genomic_DNA"/>
</dbReference>
<sequence>AGDSPPPLLLLTPKGQAIAGNAIGILVLEVWYPYLPGNVANASTYNFPVHYKILKGSTGIYRAEPALLDLIVEGGRELEKQGARAIIGACGYFGNYQKEAAAILDVPVFLSSIL</sequence>
<name>X1PHU9_9ZZZZ</name>
<evidence type="ECO:0000313" key="1">
    <source>
        <dbReference type="EMBL" id="GAI55423.1"/>
    </source>
</evidence>
<proteinExistence type="predicted"/>
<organism evidence="1">
    <name type="scientific">marine sediment metagenome</name>
    <dbReference type="NCBI Taxonomy" id="412755"/>
    <lineage>
        <taxon>unclassified sequences</taxon>
        <taxon>metagenomes</taxon>
        <taxon>ecological metagenomes</taxon>
    </lineage>
</organism>
<dbReference type="AlphaFoldDB" id="X1PHU9"/>
<feature type="non-terminal residue" evidence="1">
    <location>
        <position position="114"/>
    </location>
</feature>
<accession>X1PHU9</accession>
<reference evidence="1" key="1">
    <citation type="journal article" date="2014" name="Front. Microbiol.">
        <title>High frequency of phylogenetically diverse reductive dehalogenase-homologous genes in deep subseafloor sedimentary metagenomes.</title>
        <authorList>
            <person name="Kawai M."/>
            <person name="Futagami T."/>
            <person name="Toyoda A."/>
            <person name="Takaki Y."/>
            <person name="Nishi S."/>
            <person name="Hori S."/>
            <person name="Arai W."/>
            <person name="Tsubouchi T."/>
            <person name="Morono Y."/>
            <person name="Uchiyama I."/>
            <person name="Ito T."/>
            <person name="Fujiyama A."/>
            <person name="Inagaki F."/>
            <person name="Takami H."/>
        </authorList>
    </citation>
    <scope>NUCLEOTIDE SEQUENCE</scope>
    <source>
        <strain evidence="1">Expedition CK06-06</strain>
    </source>
</reference>
<evidence type="ECO:0008006" key="2">
    <source>
        <dbReference type="Google" id="ProtNLM"/>
    </source>
</evidence>
<feature type="non-terminal residue" evidence="1">
    <location>
        <position position="1"/>
    </location>
</feature>
<protein>
    <recommendedName>
        <fullName evidence="2">Asp/Glu/hydantoin racemase</fullName>
    </recommendedName>
</protein>